<protein>
    <submittedName>
        <fullName evidence="2">Alpha/beta hydrolase</fullName>
    </submittedName>
</protein>
<name>A0A7X8SGL5_9BACT</name>
<evidence type="ECO:0000313" key="3">
    <source>
        <dbReference type="Proteomes" id="UP000585050"/>
    </source>
</evidence>
<accession>A0A7X8SGL5</accession>
<dbReference type="Proteomes" id="UP000585050">
    <property type="component" value="Unassembled WGS sequence"/>
</dbReference>
<evidence type="ECO:0000259" key="1">
    <source>
        <dbReference type="Pfam" id="PF12697"/>
    </source>
</evidence>
<organism evidence="2 3">
    <name type="scientific">Flammeovirga agarivorans</name>
    <dbReference type="NCBI Taxonomy" id="2726742"/>
    <lineage>
        <taxon>Bacteria</taxon>
        <taxon>Pseudomonadati</taxon>
        <taxon>Bacteroidota</taxon>
        <taxon>Cytophagia</taxon>
        <taxon>Cytophagales</taxon>
        <taxon>Flammeovirgaceae</taxon>
        <taxon>Flammeovirga</taxon>
    </lineage>
</organism>
<evidence type="ECO:0000313" key="2">
    <source>
        <dbReference type="EMBL" id="NLR89863.1"/>
    </source>
</evidence>
<keyword evidence="3" id="KW-1185">Reference proteome</keyword>
<proteinExistence type="predicted"/>
<dbReference type="EMBL" id="JABAIL010000001">
    <property type="protein sequence ID" value="NLR89863.1"/>
    <property type="molecule type" value="Genomic_DNA"/>
</dbReference>
<dbReference type="Gene3D" id="3.40.50.1820">
    <property type="entry name" value="alpha/beta hydrolase"/>
    <property type="match status" value="1"/>
</dbReference>
<dbReference type="RefSeq" id="WP_168880547.1">
    <property type="nucleotide sequence ID" value="NZ_JABAIL010000001.1"/>
</dbReference>
<comment type="caution">
    <text evidence="2">The sequence shown here is derived from an EMBL/GenBank/DDBJ whole genome shotgun (WGS) entry which is preliminary data.</text>
</comment>
<reference evidence="2 3" key="1">
    <citation type="submission" date="2020-04" db="EMBL/GenBank/DDBJ databases">
        <title>Flammeovirga sp. SR4, a novel species isolated from seawater.</title>
        <authorList>
            <person name="Wang X."/>
        </authorList>
    </citation>
    <scope>NUCLEOTIDE SEQUENCE [LARGE SCALE GENOMIC DNA]</scope>
    <source>
        <strain evidence="2 3">SR4</strain>
    </source>
</reference>
<feature type="domain" description="AB hydrolase-1" evidence="1">
    <location>
        <begin position="73"/>
        <end position="274"/>
    </location>
</feature>
<dbReference type="AlphaFoldDB" id="A0A7X8SGL5"/>
<dbReference type="InterPro" id="IPR000073">
    <property type="entry name" value="AB_hydrolase_1"/>
</dbReference>
<dbReference type="Pfam" id="PF12697">
    <property type="entry name" value="Abhydrolase_6"/>
    <property type="match status" value="1"/>
</dbReference>
<dbReference type="InterPro" id="IPR029058">
    <property type="entry name" value="AB_hydrolase_fold"/>
</dbReference>
<keyword evidence="2" id="KW-0378">Hydrolase</keyword>
<dbReference type="GO" id="GO:0016787">
    <property type="term" value="F:hydrolase activity"/>
    <property type="evidence" value="ECO:0007669"/>
    <property type="project" value="UniProtKB-KW"/>
</dbReference>
<dbReference type="SUPFAM" id="SSF53474">
    <property type="entry name" value="alpha/beta-Hydrolases"/>
    <property type="match status" value="1"/>
</dbReference>
<sequence>MQNKLLSIQLGSLEANYQEFSTDGVPAHFYGANGFPTDVYYELTSDLSQKYALSSLYFRGCWEDIYQPNKQIDWMLYADDLIQFIEQKYTTPIVGIGHSQGATATLLAYIKRPDLFKELILIEPGSVSKTIQMIFNPMPLFIKKRIKPMKATKGKKKTWDDIDEYYQYLRQNKGYKRFDDAQLYQLASRSLSKSYTLLYDPVWEMYNYGKPRNLDNAIKKVEIPFKVIAGKPSLFLTDKVRKKWKQLNPHLQLIEIYEGGHLLPLEFPHKVAEVI</sequence>
<gene>
    <name evidence="2" type="ORF">HGP29_01540</name>
</gene>